<sequence length="512" mass="58893">MEQENQLYGKEFEVLEVPCDHVKSEKEPVSVMQKENIKVENNFEGNKSEITHVFIKDEYGQCINTGLDNTVAVSDRSYKAPDKIANFDHNFIRFGVLKRHDKKIEFQKDLDNIIYKVTEDSDQLTIKKENDEQRFINEGTEIVLNRAAAEHDFTKPLIKCEALEELKLDTDLDIETCGSTENIEEYMFTNDNDHILKQPRADGIHKPNDCVHCDMTFSVKRNLDDHIIRKHPDFIAEVSSKIYACAHCTFKTTIKEGLVRHMRKRPGAESDYKPKKCVHCNVTFRIKRTLDDHIIRKHPDFIAEVSTKIHACTHCTYKSTIKENLVQHMLKHPEAEGRHMDKHMEAEGGCEPKSCFHCNATFKSKRNLDDHIVKNHPGFTAEISSKIHVCAHCTYKTARKDGLVRHLLIHSGAEDDTKLKKCVHCNGAFRRKTTLDDHIIKKHPGYISSVSSKVHECIYCMYKTTIKGKLAKHMLNHPDFTAYKSSIKGNLVKHMLKHPGAKVVLEDVHNEC</sequence>
<dbReference type="EMBL" id="CAKOFQ010006830">
    <property type="protein sequence ID" value="CAH1974868.1"/>
    <property type="molecule type" value="Genomic_DNA"/>
</dbReference>
<dbReference type="GO" id="GO:0045944">
    <property type="term" value="P:positive regulation of transcription by RNA polymerase II"/>
    <property type="evidence" value="ECO:0007669"/>
    <property type="project" value="TreeGrafter"/>
</dbReference>
<dbReference type="GO" id="GO:0005634">
    <property type="term" value="C:nucleus"/>
    <property type="evidence" value="ECO:0007669"/>
    <property type="project" value="TreeGrafter"/>
</dbReference>
<dbReference type="InterPro" id="IPR050688">
    <property type="entry name" value="Zinc_finger/UBP_domain"/>
</dbReference>
<dbReference type="PANTHER" id="PTHR24403:SF67">
    <property type="entry name" value="FI01116P-RELATED"/>
    <property type="match status" value="1"/>
</dbReference>
<dbReference type="Proteomes" id="UP001152888">
    <property type="component" value="Unassembled WGS sequence"/>
</dbReference>
<accession>A0A9P0P8Q7</accession>
<evidence type="ECO:0000259" key="6">
    <source>
        <dbReference type="PROSITE" id="PS50157"/>
    </source>
</evidence>
<dbReference type="GO" id="GO:0008270">
    <property type="term" value="F:zinc ion binding"/>
    <property type="evidence" value="ECO:0007669"/>
    <property type="project" value="UniProtKB-KW"/>
</dbReference>
<dbReference type="OrthoDB" id="3561125at2759"/>
<reference evidence="7" key="1">
    <citation type="submission" date="2022-03" db="EMBL/GenBank/DDBJ databases">
        <authorList>
            <person name="Sayadi A."/>
        </authorList>
    </citation>
    <scope>NUCLEOTIDE SEQUENCE</scope>
</reference>
<dbReference type="AlphaFoldDB" id="A0A9P0P8Q7"/>
<keyword evidence="3 5" id="KW-0863">Zinc-finger</keyword>
<dbReference type="InterPro" id="IPR013087">
    <property type="entry name" value="Znf_C2H2_type"/>
</dbReference>
<evidence type="ECO:0000256" key="2">
    <source>
        <dbReference type="ARBA" id="ARBA00022737"/>
    </source>
</evidence>
<keyword evidence="1" id="KW-0479">Metal-binding</keyword>
<comment type="caution">
    <text evidence="7">The sequence shown here is derived from an EMBL/GenBank/DDBJ whole genome shotgun (WGS) entry which is preliminary data.</text>
</comment>
<dbReference type="InterPro" id="IPR036236">
    <property type="entry name" value="Znf_C2H2_sf"/>
</dbReference>
<keyword evidence="4" id="KW-0862">Zinc</keyword>
<organism evidence="7 8">
    <name type="scientific">Acanthoscelides obtectus</name>
    <name type="common">Bean weevil</name>
    <name type="synonym">Bruchus obtectus</name>
    <dbReference type="NCBI Taxonomy" id="200917"/>
    <lineage>
        <taxon>Eukaryota</taxon>
        <taxon>Metazoa</taxon>
        <taxon>Ecdysozoa</taxon>
        <taxon>Arthropoda</taxon>
        <taxon>Hexapoda</taxon>
        <taxon>Insecta</taxon>
        <taxon>Pterygota</taxon>
        <taxon>Neoptera</taxon>
        <taxon>Endopterygota</taxon>
        <taxon>Coleoptera</taxon>
        <taxon>Polyphaga</taxon>
        <taxon>Cucujiformia</taxon>
        <taxon>Chrysomeloidea</taxon>
        <taxon>Chrysomelidae</taxon>
        <taxon>Bruchinae</taxon>
        <taxon>Bruchini</taxon>
        <taxon>Acanthoscelides</taxon>
    </lineage>
</organism>
<evidence type="ECO:0000256" key="5">
    <source>
        <dbReference type="PROSITE-ProRule" id="PRU00042"/>
    </source>
</evidence>
<proteinExistence type="predicted"/>
<keyword evidence="8" id="KW-1185">Reference proteome</keyword>
<protein>
    <recommendedName>
        <fullName evidence="6">C2H2-type domain-containing protein</fullName>
    </recommendedName>
</protein>
<gene>
    <name evidence="7" type="ORF">ACAOBT_LOCUS11328</name>
</gene>
<evidence type="ECO:0000256" key="3">
    <source>
        <dbReference type="ARBA" id="ARBA00022771"/>
    </source>
</evidence>
<name>A0A9P0P8Q7_ACAOB</name>
<dbReference type="Gene3D" id="3.30.160.60">
    <property type="entry name" value="Classic Zinc Finger"/>
    <property type="match status" value="4"/>
</dbReference>
<feature type="domain" description="C2H2-type" evidence="6">
    <location>
        <begin position="388"/>
        <end position="415"/>
    </location>
</feature>
<dbReference type="SUPFAM" id="SSF57667">
    <property type="entry name" value="beta-beta-alpha zinc fingers"/>
    <property type="match status" value="2"/>
</dbReference>
<evidence type="ECO:0000313" key="8">
    <source>
        <dbReference type="Proteomes" id="UP001152888"/>
    </source>
</evidence>
<evidence type="ECO:0000256" key="1">
    <source>
        <dbReference type="ARBA" id="ARBA00022723"/>
    </source>
</evidence>
<dbReference type="PROSITE" id="PS50157">
    <property type="entry name" value="ZINC_FINGER_C2H2_2"/>
    <property type="match status" value="1"/>
</dbReference>
<dbReference type="PROSITE" id="PS00028">
    <property type="entry name" value="ZINC_FINGER_C2H2_1"/>
    <property type="match status" value="4"/>
</dbReference>
<evidence type="ECO:0000313" key="7">
    <source>
        <dbReference type="EMBL" id="CAH1974868.1"/>
    </source>
</evidence>
<keyword evidence="2" id="KW-0677">Repeat</keyword>
<evidence type="ECO:0000256" key="4">
    <source>
        <dbReference type="ARBA" id="ARBA00022833"/>
    </source>
</evidence>
<dbReference type="PANTHER" id="PTHR24403">
    <property type="entry name" value="ZINC FINGER PROTEIN"/>
    <property type="match status" value="1"/>
</dbReference>
<dbReference type="SMART" id="SM00355">
    <property type="entry name" value="ZnF_C2H2"/>
    <property type="match status" value="8"/>
</dbReference>